<dbReference type="Pfam" id="PF00583">
    <property type="entry name" value="Acetyltransf_1"/>
    <property type="match status" value="1"/>
</dbReference>
<evidence type="ECO:0000313" key="4">
    <source>
        <dbReference type="EMBL" id="CED84983.1"/>
    </source>
</evidence>
<evidence type="ECO:0000256" key="2">
    <source>
        <dbReference type="ARBA" id="ARBA00023315"/>
    </source>
</evidence>
<dbReference type="PROSITE" id="PS51186">
    <property type="entry name" value="GNAT"/>
    <property type="match status" value="1"/>
</dbReference>
<dbReference type="AlphaFoldDB" id="A0A0F7SXR0"/>
<dbReference type="GO" id="GO:0031416">
    <property type="term" value="C:NatB complex"/>
    <property type="evidence" value="ECO:0007669"/>
    <property type="project" value="TreeGrafter"/>
</dbReference>
<dbReference type="Gene3D" id="3.40.630.30">
    <property type="match status" value="1"/>
</dbReference>
<dbReference type="InterPro" id="IPR016181">
    <property type="entry name" value="Acyl_CoA_acyltransferase"/>
</dbReference>
<keyword evidence="2 4" id="KW-0012">Acyltransferase</keyword>
<organism evidence="4">
    <name type="scientific">Phaffia rhodozyma</name>
    <name type="common">Yeast</name>
    <name type="synonym">Xanthophyllomyces dendrorhous</name>
    <dbReference type="NCBI Taxonomy" id="264483"/>
    <lineage>
        <taxon>Eukaryota</taxon>
        <taxon>Fungi</taxon>
        <taxon>Dikarya</taxon>
        <taxon>Basidiomycota</taxon>
        <taxon>Agaricomycotina</taxon>
        <taxon>Tremellomycetes</taxon>
        <taxon>Cystofilobasidiales</taxon>
        <taxon>Mrakiaceae</taxon>
        <taxon>Phaffia</taxon>
    </lineage>
</organism>
<sequence length="129" mass="14406">MGYMIGKSEGRGTDHHGHLSAVTVAPEFRRLSLASSFMTLLERASSSPTHDGYFVDLFVRCNNVIAIGMYEKLGYSVYRRVQGYYSGMGGGKDGEDAFDMRKALAKDVNKASVRENGRKFIVQPRDVRF</sequence>
<accession>A0A0F7SXR0</accession>
<name>A0A0F7SXR0_PHARH</name>
<evidence type="ECO:0000256" key="1">
    <source>
        <dbReference type="ARBA" id="ARBA00022679"/>
    </source>
</evidence>
<dbReference type="EMBL" id="LN483332">
    <property type="protein sequence ID" value="CED84983.1"/>
    <property type="molecule type" value="Genomic_DNA"/>
</dbReference>
<dbReference type="PANTHER" id="PTHR45910:SF1">
    <property type="entry name" value="N-ALPHA-ACETYLTRANSFERASE 20"/>
    <property type="match status" value="1"/>
</dbReference>
<keyword evidence="1 4" id="KW-0808">Transferase</keyword>
<evidence type="ECO:0000259" key="3">
    <source>
        <dbReference type="PROSITE" id="PS51186"/>
    </source>
</evidence>
<feature type="domain" description="N-acetyltransferase" evidence="3">
    <location>
        <begin position="1"/>
        <end position="105"/>
    </location>
</feature>
<reference evidence="4" key="1">
    <citation type="submission" date="2014-08" db="EMBL/GenBank/DDBJ databases">
        <authorList>
            <person name="Sharma Rahul"/>
            <person name="Thines Marco"/>
        </authorList>
    </citation>
    <scope>NUCLEOTIDE SEQUENCE</scope>
</reference>
<dbReference type="PANTHER" id="PTHR45910">
    <property type="entry name" value="N-ALPHA-ACETYLTRANSFERASE 20"/>
    <property type="match status" value="1"/>
</dbReference>
<proteinExistence type="predicted"/>
<dbReference type="SUPFAM" id="SSF55729">
    <property type="entry name" value="Acyl-CoA N-acyltransferases (Nat)"/>
    <property type="match status" value="1"/>
</dbReference>
<dbReference type="GO" id="GO:0004596">
    <property type="term" value="F:protein-N-terminal amino-acid acetyltransferase activity"/>
    <property type="evidence" value="ECO:0007669"/>
    <property type="project" value="TreeGrafter"/>
</dbReference>
<dbReference type="InterPro" id="IPR051646">
    <property type="entry name" value="NatB_acetyltransferase_subunit"/>
</dbReference>
<protein>
    <submittedName>
        <fullName evidence="4">Acyl-n-acyltransferase</fullName>
    </submittedName>
</protein>
<dbReference type="InterPro" id="IPR000182">
    <property type="entry name" value="GNAT_dom"/>
</dbReference>